<feature type="transmembrane region" description="Helical" evidence="1">
    <location>
        <begin position="29"/>
        <end position="49"/>
    </location>
</feature>
<dbReference type="EMBL" id="JAABFR010000871">
    <property type="protein sequence ID" value="MBD4336654.1"/>
    <property type="molecule type" value="Genomic_DNA"/>
</dbReference>
<feature type="non-terminal residue" evidence="2">
    <location>
        <position position="1"/>
    </location>
</feature>
<organism evidence="2 3">
    <name type="scientific">Xanthomonas citri pv. citri</name>
    <dbReference type="NCBI Taxonomy" id="611301"/>
    <lineage>
        <taxon>Bacteria</taxon>
        <taxon>Pseudomonadati</taxon>
        <taxon>Pseudomonadota</taxon>
        <taxon>Gammaproteobacteria</taxon>
        <taxon>Lysobacterales</taxon>
        <taxon>Lysobacteraceae</taxon>
        <taxon>Xanthomonas</taxon>
    </lineage>
</organism>
<name>A0A8I0L3L7_XANCI</name>
<keyword evidence="1" id="KW-1133">Transmembrane helix</keyword>
<dbReference type="AlphaFoldDB" id="A0A8I0L3L7"/>
<evidence type="ECO:0000256" key="1">
    <source>
        <dbReference type="SAM" id="Phobius"/>
    </source>
</evidence>
<dbReference type="Proteomes" id="UP000653002">
    <property type="component" value="Unassembled WGS sequence"/>
</dbReference>
<evidence type="ECO:0000313" key="2">
    <source>
        <dbReference type="EMBL" id="MBD4336654.1"/>
    </source>
</evidence>
<reference evidence="2" key="1">
    <citation type="submission" date="2020-01" db="EMBL/GenBank/DDBJ databases">
        <authorList>
            <person name="Richard D."/>
        </authorList>
    </citation>
    <scope>NUCLEOTIDE SEQUENCE</scope>
    <source>
        <strain evidence="2">JP541</strain>
    </source>
</reference>
<keyword evidence="1" id="KW-0472">Membrane</keyword>
<protein>
    <submittedName>
        <fullName evidence="2">Uncharacterized protein</fullName>
    </submittedName>
</protein>
<feature type="transmembrane region" description="Helical" evidence="1">
    <location>
        <begin position="6"/>
        <end position="24"/>
    </location>
</feature>
<gene>
    <name evidence="2" type="ORF">GUH15_11430</name>
</gene>
<feature type="transmembrane region" description="Helical" evidence="1">
    <location>
        <begin position="55"/>
        <end position="73"/>
    </location>
</feature>
<comment type="caution">
    <text evidence="2">The sequence shown here is derived from an EMBL/GenBank/DDBJ whole genome shotgun (WGS) entry which is preliminary data.</text>
</comment>
<feature type="non-terminal residue" evidence="2">
    <location>
        <position position="82"/>
    </location>
</feature>
<proteinExistence type="predicted"/>
<keyword evidence="1" id="KW-0812">Transmembrane</keyword>
<sequence length="82" mass="8607">AIAAILTLTVNAALFLISFFTAAIPQTEIASLIGFAVIIVLLALLAFFMTKSVSVTYIVAALGVAAEVLVFFLKRDVFTGAI</sequence>
<accession>A0A8I0L3L7</accession>
<evidence type="ECO:0000313" key="3">
    <source>
        <dbReference type="Proteomes" id="UP000653002"/>
    </source>
</evidence>